<feature type="signal peptide" evidence="1">
    <location>
        <begin position="1"/>
        <end position="17"/>
    </location>
</feature>
<dbReference type="OrthoDB" id="3910401at2759"/>
<gene>
    <name evidence="2" type="ORF">NPX13_g3342</name>
</gene>
<comment type="caution">
    <text evidence="2">The sequence shown here is derived from an EMBL/GenBank/DDBJ whole genome shotgun (WGS) entry which is preliminary data.</text>
</comment>
<dbReference type="Proteomes" id="UP001148614">
    <property type="component" value="Unassembled WGS sequence"/>
</dbReference>
<sequence length="86" mass="8942">MQYSILTTSLFVIGTMAASFNKRETFSQLTGYHSGDCSDGGDVLTVLDSAAVGTCLTLGGYSSARVSQLGDGCTGKNTFILCDRAS</sequence>
<proteinExistence type="predicted"/>
<accession>A0A9W8TMX2</accession>
<evidence type="ECO:0000313" key="2">
    <source>
        <dbReference type="EMBL" id="KAJ3577222.1"/>
    </source>
</evidence>
<keyword evidence="3" id="KW-1185">Reference proteome</keyword>
<dbReference type="AlphaFoldDB" id="A0A9W8TMX2"/>
<protein>
    <submittedName>
        <fullName evidence="2">Uncharacterized protein</fullName>
    </submittedName>
</protein>
<dbReference type="EMBL" id="JANPWZ010000409">
    <property type="protein sequence ID" value="KAJ3577222.1"/>
    <property type="molecule type" value="Genomic_DNA"/>
</dbReference>
<evidence type="ECO:0000256" key="1">
    <source>
        <dbReference type="SAM" id="SignalP"/>
    </source>
</evidence>
<keyword evidence="1" id="KW-0732">Signal</keyword>
<feature type="chain" id="PRO_5040919819" evidence="1">
    <location>
        <begin position="18"/>
        <end position="86"/>
    </location>
</feature>
<organism evidence="2 3">
    <name type="scientific">Xylaria arbuscula</name>
    <dbReference type="NCBI Taxonomy" id="114810"/>
    <lineage>
        <taxon>Eukaryota</taxon>
        <taxon>Fungi</taxon>
        <taxon>Dikarya</taxon>
        <taxon>Ascomycota</taxon>
        <taxon>Pezizomycotina</taxon>
        <taxon>Sordariomycetes</taxon>
        <taxon>Xylariomycetidae</taxon>
        <taxon>Xylariales</taxon>
        <taxon>Xylariaceae</taxon>
        <taxon>Xylaria</taxon>
    </lineage>
</organism>
<evidence type="ECO:0000313" key="3">
    <source>
        <dbReference type="Proteomes" id="UP001148614"/>
    </source>
</evidence>
<name>A0A9W8TMX2_9PEZI</name>
<reference evidence="2" key="1">
    <citation type="submission" date="2022-07" db="EMBL/GenBank/DDBJ databases">
        <title>Genome Sequence of Xylaria arbuscula.</title>
        <authorList>
            <person name="Buettner E."/>
        </authorList>
    </citation>
    <scope>NUCLEOTIDE SEQUENCE</scope>
    <source>
        <strain evidence="2">VT107</strain>
    </source>
</reference>